<accession>A0ABD0MBS2</accession>
<feature type="non-terminal residue" evidence="1">
    <location>
        <position position="1"/>
    </location>
</feature>
<proteinExistence type="predicted"/>
<dbReference type="EMBL" id="JAMKFB020000850">
    <property type="protein sequence ID" value="KAL0146920.1"/>
    <property type="molecule type" value="Genomic_DNA"/>
</dbReference>
<evidence type="ECO:0000313" key="1">
    <source>
        <dbReference type="EMBL" id="KAL0146920.1"/>
    </source>
</evidence>
<protein>
    <submittedName>
        <fullName evidence="1">Uncharacterized protein</fullName>
    </submittedName>
</protein>
<name>A0ABD0MBS2_CIRMR</name>
<dbReference type="AlphaFoldDB" id="A0ABD0MBS2"/>
<organism evidence="1 2">
    <name type="scientific">Cirrhinus mrigala</name>
    <name type="common">Mrigala</name>
    <dbReference type="NCBI Taxonomy" id="683832"/>
    <lineage>
        <taxon>Eukaryota</taxon>
        <taxon>Metazoa</taxon>
        <taxon>Chordata</taxon>
        <taxon>Craniata</taxon>
        <taxon>Vertebrata</taxon>
        <taxon>Euteleostomi</taxon>
        <taxon>Actinopterygii</taxon>
        <taxon>Neopterygii</taxon>
        <taxon>Teleostei</taxon>
        <taxon>Ostariophysi</taxon>
        <taxon>Cypriniformes</taxon>
        <taxon>Cyprinidae</taxon>
        <taxon>Labeoninae</taxon>
        <taxon>Labeonini</taxon>
        <taxon>Cirrhinus</taxon>
    </lineage>
</organism>
<evidence type="ECO:0000313" key="2">
    <source>
        <dbReference type="Proteomes" id="UP001529510"/>
    </source>
</evidence>
<reference evidence="1 2" key="1">
    <citation type="submission" date="2024-05" db="EMBL/GenBank/DDBJ databases">
        <title>Genome sequencing and assembly of Indian major carp, Cirrhinus mrigala (Hamilton, 1822).</title>
        <authorList>
            <person name="Mohindra V."/>
            <person name="Chowdhury L.M."/>
            <person name="Lal K."/>
            <person name="Jena J.K."/>
        </authorList>
    </citation>
    <scope>NUCLEOTIDE SEQUENCE [LARGE SCALE GENOMIC DNA]</scope>
    <source>
        <strain evidence="1">CM1030</strain>
        <tissue evidence="1">Blood</tissue>
    </source>
</reference>
<feature type="non-terminal residue" evidence="1">
    <location>
        <position position="65"/>
    </location>
</feature>
<keyword evidence="2" id="KW-1185">Reference proteome</keyword>
<gene>
    <name evidence="1" type="ORF">M9458_057859</name>
</gene>
<sequence length="65" mass="7839">DLESKIITFMKNELEKFKKILQEEDLQYFVRDFNENRCSIKEAALDLTLYFLRDMEQDEAADTLE</sequence>
<comment type="caution">
    <text evidence="1">The sequence shown here is derived from an EMBL/GenBank/DDBJ whole genome shotgun (WGS) entry which is preliminary data.</text>
</comment>
<dbReference type="Proteomes" id="UP001529510">
    <property type="component" value="Unassembled WGS sequence"/>
</dbReference>